<keyword evidence="2" id="KW-1185">Reference proteome</keyword>
<gene>
    <name evidence="1" type="ORF">Rhe02_65670</name>
</gene>
<evidence type="ECO:0000313" key="1">
    <source>
        <dbReference type="EMBL" id="GIH08500.1"/>
    </source>
</evidence>
<name>A0A8J3VJB5_9ACTN</name>
<evidence type="ECO:0000313" key="2">
    <source>
        <dbReference type="Proteomes" id="UP000612899"/>
    </source>
</evidence>
<comment type="caution">
    <text evidence="1">The sequence shown here is derived from an EMBL/GenBank/DDBJ whole genome shotgun (WGS) entry which is preliminary data.</text>
</comment>
<organism evidence="1 2">
    <name type="scientific">Rhizocola hellebori</name>
    <dbReference type="NCBI Taxonomy" id="1392758"/>
    <lineage>
        <taxon>Bacteria</taxon>
        <taxon>Bacillati</taxon>
        <taxon>Actinomycetota</taxon>
        <taxon>Actinomycetes</taxon>
        <taxon>Micromonosporales</taxon>
        <taxon>Micromonosporaceae</taxon>
        <taxon>Rhizocola</taxon>
    </lineage>
</organism>
<sequence>MTDWASLRDAYGSAERVPLLLAEAERAADDGDPWNELWRRLCHQGTVYSASYAALPALAEMSRRRAPSGYVPALHLAAAILASNDGAEDAAAARRRYETEVADLRTMASVNLQHAKDDTEFVYGLQALMAFEDGGVWQRNLDRLTDGELEFDCPSCGEHLLINLNDSEVTAESFSDGSLAATAVTPVEAPAATVEGRLLALARASDWPEVTRKLPYVFGTVACPRCHASFAIPKALT</sequence>
<dbReference type="Proteomes" id="UP000612899">
    <property type="component" value="Unassembled WGS sequence"/>
</dbReference>
<accession>A0A8J3VJB5</accession>
<proteinExistence type="predicted"/>
<dbReference type="EMBL" id="BONY01000050">
    <property type="protein sequence ID" value="GIH08500.1"/>
    <property type="molecule type" value="Genomic_DNA"/>
</dbReference>
<reference evidence="1" key="1">
    <citation type="submission" date="2021-01" db="EMBL/GenBank/DDBJ databases">
        <title>Whole genome shotgun sequence of Rhizocola hellebori NBRC 109834.</title>
        <authorList>
            <person name="Komaki H."/>
            <person name="Tamura T."/>
        </authorList>
    </citation>
    <scope>NUCLEOTIDE SEQUENCE</scope>
    <source>
        <strain evidence="1">NBRC 109834</strain>
    </source>
</reference>
<dbReference type="AlphaFoldDB" id="A0A8J3VJB5"/>
<protein>
    <submittedName>
        <fullName evidence="1">Uncharacterized protein</fullName>
    </submittedName>
</protein>